<keyword evidence="4 7" id="KW-0812">Transmembrane</keyword>
<dbReference type="PANTHER" id="PTHR23513">
    <property type="entry name" value="INTEGRAL MEMBRANE EFFLUX PROTEIN-RELATED"/>
    <property type="match status" value="1"/>
</dbReference>
<keyword evidence="5 7" id="KW-1133">Transmembrane helix</keyword>
<dbReference type="Pfam" id="PF07690">
    <property type="entry name" value="MFS_1"/>
    <property type="match status" value="1"/>
</dbReference>
<comment type="caution">
    <text evidence="9">The sequence shown here is derived from an EMBL/GenBank/DDBJ whole genome shotgun (WGS) entry which is preliminary data.</text>
</comment>
<feature type="transmembrane region" description="Helical" evidence="7">
    <location>
        <begin position="282"/>
        <end position="300"/>
    </location>
</feature>
<feature type="transmembrane region" description="Helical" evidence="7">
    <location>
        <begin position="137"/>
        <end position="160"/>
    </location>
</feature>
<feature type="domain" description="Major facilitator superfamily (MFS) profile" evidence="8">
    <location>
        <begin position="219"/>
        <end position="402"/>
    </location>
</feature>
<feature type="transmembrane region" description="Helical" evidence="7">
    <location>
        <begin position="166"/>
        <end position="185"/>
    </location>
</feature>
<feature type="transmembrane region" description="Helical" evidence="7">
    <location>
        <begin position="342"/>
        <end position="364"/>
    </location>
</feature>
<keyword evidence="10" id="KW-1185">Reference proteome</keyword>
<evidence type="ECO:0000256" key="6">
    <source>
        <dbReference type="ARBA" id="ARBA00023136"/>
    </source>
</evidence>
<dbReference type="InterPro" id="IPR022324">
    <property type="entry name" value="Bacilysin_exporter_BacE_put"/>
</dbReference>
<feature type="transmembrane region" description="Helical" evidence="7">
    <location>
        <begin position="12"/>
        <end position="33"/>
    </location>
</feature>
<dbReference type="CDD" id="cd06173">
    <property type="entry name" value="MFS_MefA_like"/>
    <property type="match status" value="1"/>
</dbReference>
<feature type="transmembrane region" description="Helical" evidence="7">
    <location>
        <begin position="220"/>
        <end position="241"/>
    </location>
</feature>
<dbReference type="PROSITE" id="PS50850">
    <property type="entry name" value="MFS"/>
    <property type="match status" value="1"/>
</dbReference>
<feature type="transmembrane region" description="Helical" evidence="7">
    <location>
        <begin position="253"/>
        <end position="275"/>
    </location>
</feature>
<organism evidence="9 10">
    <name type="scientific">Lysinibacillus alkalisoli</name>
    <dbReference type="NCBI Taxonomy" id="1911548"/>
    <lineage>
        <taxon>Bacteria</taxon>
        <taxon>Bacillati</taxon>
        <taxon>Bacillota</taxon>
        <taxon>Bacilli</taxon>
        <taxon>Bacillales</taxon>
        <taxon>Bacillaceae</taxon>
        <taxon>Lysinibacillus</taxon>
    </lineage>
</organism>
<evidence type="ECO:0000259" key="8">
    <source>
        <dbReference type="PROSITE" id="PS50850"/>
    </source>
</evidence>
<dbReference type="GO" id="GO:0005886">
    <property type="term" value="C:plasma membrane"/>
    <property type="evidence" value="ECO:0007669"/>
    <property type="project" value="UniProtKB-SubCell"/>
</dbReference>
<feature type="transmembrane region" description="Helical" evidence="7">
    <location>
        <begin position="96"/>
        <end position="116"/>
    </location>
</feature>
<proteinExistence type="predicted"/>
<dbReference type="RefSeq" id="WP_188612990.1">
    <property type="nucleotide sequence ID" value="NZ_BMJT01000001.1"/>
</dbReference>
<dbReference type="GO" id="GO:0022857">
    <property type="term" value="F:transmembrane transporter activity"/>
    <property type="evidence" value="ECO:0007669"/>
    <property type="project" value="InterPro"/>
</dbReference>
<evidence type="ECO:0000256" key="4">
    <source>
        <dbReference type="ARBA" id="ARBA00022692"/>
    </source>
</evidence>
<evidence type="ECO:0000256" key="7">
    <source>
        <dbReference type="SAM" id="Phobius"/>
    </source>
</evidence>
<evidence type="ECO:0000256" key="3">
    <source>
        <dbReference type="ARBA" id="ARBA00022475"/>
    </source>
</evidence>
<dbReference type="InterPro" id="IPR011701">
    <property type="entry name" value="MFS"/>
</dbReference>
<dbReference type="Proteomes" id="UP000616608">
    <property type="component" value="Unassembled WGS sequence"/>
</dbReference>
<feature type="transmembrane region" description="Helical" evidence="7">
    <location>
        <begin position="71"/>
        <end position="90"/>
    </location>
</feature>
<feature type="transmembrane region" description="Helical" evidence="7">
    <location>
        <begin position="39"/>
        <end position="59"/>
    </location>
</feature>
<protein>
    <submittedName>
        <fullName evidence="9">MFS transporter</fullName>
    </submittedName>
</protein>
<comment type="subcellular location">
    <subcellularLocation>
        <location evidence="1">Cell membrane</location>
        <topology evidence="1">Multi-pass membrane protein</topology>
    </subcellularLocation>
</comment>
<dbReference type="InterPro" id="IPR020846">
    <property type="entry name" value="MFS_dom"/>
</dbReference>
<evidence type="ECO:0000313" key="10">
    <source>
        <dbReference type="Proteomes" id="UP000616608"/>
    </source>
</evidence>
<reference evidence="9" key="2">
    <citation type="submission" date="2020-09" db="EMBL/GenBank/DDBJ databases">
        <authorList>
            <person name="Sun Q."/>
            <person name="Zhou Y."/>
        </authorList>
    </citation>
    <scope>NUCLEOTIDE SEQUENCE</scope>
    <source>
        <strain evidence="9">CGMCC 1.15760</strain>
    </source>
</reference>
<evidence type="ECO:0000313" key="9">
    <source>
        <dbReference type="EMBL" id="GGG09890.1"/>
    </source>
</evidence>
<gene>
    <name evidence="9" type="ORF">GCM10007425_00290</name>
</gene>
<dbReference type="EMBL" id="BMJT01000001">
    <property type="protein sequence ID" value="GGG09890.1"/>
    <property type="molecule type" value="Genomic_DNA"/>
</dbReference>
<sequence>MLINSNFSRLLFGRLFVNMGDSLYYITIMWLIYDLTENTMFTAIAGALFMLPEVFAFFYGPFIDHCNKKRALILFSLLQALVMVILYVVYTTTPSYFVYILLCIIPFLAFLSEFTYPIENVLVPRFVKNKDLTKANSLMAIAADGVDLLFNAIAGILLAILSITSIFLGNALLFLLAALMFLRLHTKESTQDIKMAEYDGNKAYFTDLKEGLHFVKKKEILMLIIPFIILNLLLATFTVNLPAIAKLITGSAISYGLLLTMAGLGGVVGAMLSNVVTQRLKIGTIMISTVLFYGLCWLIGISLGGIFVYVFAFLASIFIGIINVIFTVLFQELPPANMLGRVNTTITTLITICMPLGALFGGWLPTLLGVKYATMLNASLIILLALVLLLLKDVRQLDISSS</sequence>
<feature type="transmembrane region" description="Helical" evidence="7">
    <location>
        <begin position="370"/>
        <end position="391"/>
    </location>
</feature>
<dbReference type="AlphaFoldDB" id="A0A917D3D9"/>
<feature type="transmembrane region" description="Helical" evidence="7">
    <location>
        <begin position="306"/>
        <end position="330"/>
    </location>
</feature>
<reference evidence="9" key="1">
    <citation type="journal article" date="2014" name="Int. J. Syst. Evol. Microbiol.">
        <title>Complete genome sequence of Corynebacterium casei LMG S-19264T (=DSM 44701T), isolated from a smear-ripened cheese.</title>
        <authorList>
            <consortium name="US DOE Joint Genome Institute (JGI-PGF)"/>
            <person name="Walter F."/>
            <person name="Albersmeier A."/>
            <person name="Kalinowski J."/>
            <person name="Ruckert C."/>
        </authorList>
    </citation>
    <scope>NUCLEOTIDE SEQUENCE</scope>
    <source>
        <strain evidence="9">CGMCC 1.15760</strain>
    </source>
</reference>
<evidence type="ECO:0000256" key="1">
    <source>
        <dbReference type="ARBA" id="ARBA00004651"/>
    </source>
</evidence>
<name>A0A917D3D9_9BACI</name>
<keyword evidence="6 7" id="KW-0472">Membrane</keyword>
<evidence type="ECO:0000256" key="2">
    <source>
        <dbReference type="ARBA" id="ARBA00022448"/>
    </source>
</evidence>
<dbReference type="PANTHER" id="PTHR23513:SF6">
    <property type="entry name" value="MAJOR FACILITATOR SUPERFAMILY ASSOCIATED DOMAIN-CONTAINING PROTEIN"/>
    <property type="match status" value="1"/>
</dbReference>
<accession>A0A917D3D9</accession>
<dbReference type="InterPro" id="IPR036259">
    <property type="entry name" value="MFS_trans_sf"/>
</dbReference>
<evidence type="ECO:0000256" key="5">
    <source>
        <dbReference type="ARBA" id="ARBA00022989"/>
    </source>
</evidence>
<keyword evidence="3" id="KW-1003">Cell membrane</keyword>
<dbReference type="Gene3D" id="1.20.1250.20">
    <property type="entry name" value="MFS general substrate transporter like domains"/>
    <property type="match status" value="1"/>
</dbReference>
<keyword evidence="2" id="KW-0813">Transport</keyword>
<dbReference type="PRINTS" id="PR01988">
    <property type="entry name" value="EXPORTERBACE"/>
</dbReference>
<dbReference type="SUPFAM" id="SSF103473">
    <property type="entry name" value="MFS general substrate transporter"/>
    <property type="match status" value="1"/>
</dbReference>